<dbReference type="InterPro" id="IPR013780">
    <property type="entry name" value="Glyco_hydro_b"/>
</dbReference>
<dbReference type="SUPFAM" id="SSF81296">
    <property type="entry name" value="E set domains"/>
    <property type="match status" value="1"/>
</dbReference>
<dbReference type="SUPFAM" id="SSF51445">
    <property type="entry name" value="(Trans)glycosidases"/>
    <property type="match status" value="1"/>
</dbReference>
<dbReference type="Gene3D" id="2.60.40.10">
    <property type="entry name" value="Immunoglobulins"/>
    <property type="match status" value="1"/>
</dbReference>
<feature type="domain" description="Glycosyl hydrolase family 13 catalytic" evidence="3">
    <location>
        <begin position="131"/>
        <end position="528"/>
    </location>
</feature>
<dbReference type="PANTHER" id="PTHR10357:SF210">
    <property type="entry name" value="MALTODEXTRIN GLUCOSIDASE"/>
    <property type="match status" value="1"/>
</dbReference>
<keyword evidence="2" id="KW-0326">Glycosidase</keyword>
<dbReference type="GO" id="GO:0005975">
    <property type="term" value="P:carbohydrate metabolic process"/>
    <property type="evidence" value="ECO:0007669"/>
    <property type="project" value="InterPro"/>
</dbReference>
<dbReference type="RefSeq" id="WP_157526323.1">
    <property type="nucleotide sequence ID" value="NZ_CP066775.1"/>
</dbReference>
<dbReference type="PANTHER" id="PTHR10357">
    <property type="entry name" value="ALPHA-AMYLASE FAMILY MEMBER"/>
    <property type="match status" value="1"/>
</dbReference>
<dbReference type="SUPFAM" id="SSF51011">
    <property type="entry name" value="Glycosyl hydrolase domain"/>
    <property type="match status" value="1"/>
</dbReference>
<dbReference type="EMBL" id="CP066775">
    <property type="protein sequence ID" value="QQL50501.1"/>
    <property type="molecule type" value="Genomic_DNA"/>
</dbReference>
<keyword evidence="5" id="KW-1185">Reference proteome</keyword>
<dbReference type="Gene3D" id="3.20.20.80">
    <property type="entry name" value="Glycosidases"/>
    <property type="match status" value="1"/>
</dbReference>
<dbReference type="KEGG" id="mgik:GO620_003335"/>
<gene>
    <name evidence="4" type="ORF">GO620_003335</name>
</gene>
<evidence type="ECO:0000256" key="2">
    <source>
        <dbReference type="ARBA" id="ARBA00023295"/>
    </source>
</evidence>
<dbReference type="GO" id="GO:0016798">
    <property type="term" value="F:hydrolase activity, acting on glycosyl bonds"/>
    <property type="evidence" value="ECO:0007669"/>
    <property type="project" value="UniProtKB-KW"/>
</dbReference>
<evidence type="ECO:0000256" key="1">
    <source>
        <dbReference type="ARBA" id="ARBA00022801"/>
    </source>
</evidence>
<accession>A0A6I4I3S8</accession>
<dbReference type="InterPro" id="IPR006047">
    <property type="entry name" value="GH13_cat_dom"/>
</dbReference>
<dbReference type="Pfam" id="PF00128">
    <property type="entry name" value="Alpha-amylase"/>
    <property type="match status" value="1"/>
</dbReference>
<evidence type="ECO:0000313" key="5">
    <source>
        <dbReference type="Proteomes" id="UP000429232"/>
    </source>
</evidence>
<evidence type="ECO:0000259" key="3">
    <source>
        <dbReference type="SMART" id="SM00642"/>
    </source>
</evidence>
<dbReference type="Gene3D" id="2.60.40.1180">
    <property type="entry name" value="Golgi alpha-mannosidase II"/>
    <property type="match status" value="1"/>
</dbReference>
<organism evidence="4 5">
    <name type="scientific">Mucilaginibacter ginkgonis</name>
    <dbReference type="NCBI Taxonomy" id="2682091"/>
    <lineage>
        <taxon>Bacteria</taxon>
        <taxon>Pseudomonadati</taxon>
        <taxon>Bacteroidota</taxon>
        <taxon>Sphingobacteriia</taxon>
        <taxon>Sphingobacteriales</taxon>
        <taxon>Sphingobacteriaceae</taxon>
        <taxon>Mucilaginibacter</taxon>
    </lineage>
</organism>
<evidence type="ECO:0000313" key="4">
    <source>
        <dbReference type="EMBL" id="QQL50501.1"/>
    </source>
</evidence>
<sequence length="620" mass="70664">MKRFLLAAICCILYNTHLLAQLPALDKVEPMNWWVGMANPKLQLVVHGNNIASRQVQLAYPGVKLAAVHKVENSNYLFLDLVISPSAKAGTFAIKFTAKGAQPLVYNYKLNTRDRSANRVQGVTIKDLIYLIMPDRFSNGDPNNDVVKGMRETGLHRDSMFSRHGGDIQGVMNHLDYLKDLGVTTVWFTPEIENDEPQASYHGYAVTDYYKIDPRFGTNELYKQYVEKCHSMGLKVIKDIVHNHVGTECYLIQDMPMKSWVHQWPKFTNSNYHDMVVMDPHASANDKKIMLDGWFDRRMADLNENNPYVQNYLTQNHIWWVEYAGIDGLRLDTYPYNDGPYMSQWAKDIRAEFPNLSIYGETLVWSAADQAFFTEGNKLNQGLDTHLPGVTDGVVKDAIYEALNGKDGWTDGASRLYAVLAQDFLYKDPTKNVVFLDNHDMSRVFSVVNEDYTKYKSAFALLLTTRGIPQMYYGDEILMKNFSNPDGLVREDFPGGWPGDKNNKFTAGGRNKKENDAFNYIKKLANYRKNTTALQTGKLLQYIPQKGVYVYFRYDALKTVMVVYNSNEKEQEMETAYFAEGLNGARKGKNVITDEAVDIAKLIIPAKTTLIFELMPNGIH</sequence>
<keyword evidence="1 4" id="KW-0378">Hydrolase</keyword>
<dbReference type="Pfam" id="PF10438">
    <property type="entry name" value="Cyc-maltodext_C"/>
    <property type="match status" value="1"/>
</dbReference>
<reference evidence="4 5" key="1">
    <citation type="submission" date="2020-12" db="EMBL/GenBank/DDBJ databases">
        <title>HMF7856_wgs.fasta genome submission.</title>
        <authorList>
            <person name="Kang H."/>
            <person name="Kim H."/>
            <person name="Joh K."/>
        </authorList>
    </citation>
    <scope>NUCLEOTIDE SEQUENCE [LARGE SCALE GENOMIC DNA]</scope>
    <source>
        <strain evidence="4 5">HMF7856</strain>
    </source>
</reference>
<dbReference type="Pfam" id="PF09087">
    <property type="entry name" value="Cyc-maltodext_N"/>
    <property type="match status" value="1"/>
</dbReference>
<dbReference type="InterPro" id="IPR013783">
    <property type="entry name" value="Ig-like_fold"/>
</dbReference>
<dbReference type="AlphaFoldDB" id="A0A6I4I3S8"/>
<proteinExistence type="predicted"/>
<dbReference type="InterPro" id="IPR015171">
    <property type="entry name" value="Cyc-maltodext_N"/>
</dbReference>
<protein>
    <submittedName>
        <fullName evidence="4">Glycoside hydrolase family 13 protein</fullName>
    </submittedName>
</protein>
<name>A0A6I4I3S8_9SPHI</name>
<dbReference type="InterPro" id="IPR017853">
    <property type="entry name" value="GH"/>
</dbReference>
<dbReference type="CDD" id="cd11340">
    <property type="entry name" value="AmyAc_bac_CMD_like_3"/>
    <property type="match status" value="1"/>
</dbReference>
<dbReference type="InterPro" id="IPR014756">
    <property type="entry name" value="Ig_E-set"/>
</dbReference>
<dbReference type="Proteomes" id="UP000429232">
    <property type="component" value="Chromosome"/>
</dbReference>
<dbReference type="InterPro" id="IPR019492">
    <property type="entry name" value="Cyclo-malto-dextrinase_C"/>
</dbReference>
<dbReference type="SMART" id="SM00642">
    <property type="entry name" value="Aamy"/>
    <property type="match status" value="1"/>
</dbReference>